<dbReference type="EMBL" id="JAEDAH010000043">
    <property type="protein sequence ID" value="MCA6063785.1"/>
    <property type="molecule type" value="Genomic_DNA"/>
</dbReference>
<organism evidence="1 2">
    <name type="scientific">Thalassolituus marinus</name>
    <dbReference type="NCBI Taxonomy" id="671053"/>
    <lineage>
        <taxon>Bacteria</taxon>
        <taxon>Pseudomonadati</taxon>
        <taxon>Pseudomonadota</taxon>
        <taxon>Gammaproteobacteria</taxon>
        <taxon>Oceanospirillales</taxon>
        <taxon>Oceanospirillaceae</taxon>
        <taxon>Thalassolituus</taxon>
    </lineage>
</organism>
<dbReference type="InterPro" id="IPR019292">
    <property type="entry name" value="McrC"/>
</dbReference>
<comment type="caution">
    <text evidence="1">The sequence shown here is derived from an EMBL/GenBank/DDBJ whole genome shotgun (WGS) entry which is preliminary data.</text>
</comment>
<evidence type="ECO:0000313" key="2">
    <source>
        <dbReference type="Proteomes" id="UP000714380"/>
    </source>
</evidence>
<gene>
    <name evidence="1" type="ORF">I9W95_09210</name>
</gene>
<keyword evidence="2" id="KW-1185">Reference proteome</keyword>
<name>A0ABS7ZTP7_9GAMM</name>
<dbReference type="Pfam" id="PF10117">
    <property type="entry name" value="McrBC"/>
    <property type="match status" value="1"/>
</dbReference>
<proteinExistence type="predicted"/>
<dbReference type="PANTHER" id="PTHR38733:SF1">
    <property type="entry name" value="TYPE IV METHYL-DIRECTED RESTRICTION ENZYME ECOKMCRBC"/>
    <property type="match status" value="1"/>
</dbReference>
<evidence type="ECO:0000313" key="1">
    <source>
        <dbReference type="EMBL" id="MCA6063785.1"/>
    </source>
</evidence>
<evidence type="ECO:0008006" key="3">
    <source>
        <dbReference type="Google" id="ProtNLM"/>
    </source>
</evidence>
<dbReference type="Proteomes" id="UP000714380">
    <property type="component" value="Unassembled WGS sequence"/>
</dbReference>
<dbReference type="RefSeq" id="WP_225674127.1">
    <property type="nucleotide sequence ID" value="NZ_JAEDAH010000043.1"/>
</dbReference>
<reference evidence="1 2" key="1">
    <citation type="submission" date="2020-12" db="EMBL/GenBank/DDBJ databases">
        <title>Novel Thalassolituus-related marine hydrocarbonoclastic bacteria mediated algae-derived hydrocarbons mineralization in twilight zone of the northern South China Sea.</title>
        <authorList>
            <person name="Dong C."/>
        </authorList>
    </citation>
    <scope>NUCLEOTIDE SEQUENCE [LARGE SCALE GENOMIC DNA]</scope>
    <source>
        <strain evidence="1 2">IMCC1826</strain>
    </source>
</reference>
<accession>A0ABS7ZTP7</accession>
<dbReference type="PANTHER" id="PTHR38733">
    <property type="entry name" value="PROTEIN MCRC"/>
    <property type="match status" value="1"/>
</dbReference>
<protein>
    <recommendedName>
        <fullName evidence="3">Restriction endonuclease</fullName>
    </recommendedName>
</protein>
<sequence length="415" mass="46892">MKLVSAFEHGWLTIGKEGDLTAPEADALASAESSLPRNCLEWGRNRVKFRQFCGVVQIQQILQIEILPKVFPYQTPDQQRTTLIEMLDTAGDIEGLSAQQAGLGVSNHRLLDVFIRHFLKLLEAQLQQGLLRDYRDVEDTLDQVRGRIDLIRQQRENLFKPQRLACRFNELVADIPVNRLLHSALICMSNLASSSMLRQHIQSMRIRFGGIGVIHKGEHLPRADDLNRMQRRYASVVELARLFIDGQYLDARAGQQQVYSLLLDMSQLFERFVAVKLRPTARKMGLRLMEQGPRKYLGDDDSGKGRLLMRPDISLLNALNQPVVILDTKWKLLDSGNPLASLSSADLYQLSTYASAYCCDQVMLLYPEQAGFRGEYRMALNLGRPVTLMVLAVPLYGEVFSLPAQAVKHAESEAT</sequence>